<dbReference type="RefSeq" id="WP_072302987.1">
    <property type="nucleotide sequence ID" value="NZ_FPIY01000002.1"/>
</dbReference>
<evidence type="ECO:0000313" key="8">
    <source>
        <dbReference type="EMBL" id="SFW37536.1"/>
    </source>
</evidence>
<dbReference type="Gene3D" id="1.25.40.390">
    <property type="match status" value="1"/>
</dbReference>
<dbReference type="CDD" id="cd08977">
    <property type="entry name" value="SusD"/>
    <property type="match status" value="1"/>
</dbReference>
<evidence type="ECO:0000256" key="2">
    <source>
        <dbReference type="ARBA" id="ARBA00006275"/>
    </source>
</evidence>
<keyword evidence="4" id="KW-0472">Membrane</keyword>
<dbReference type="STRING" id="76595.SAMN05660313_01298"/>
<feature type="domain" description="SusD-like N-terminal" evidence="7">
    <location>
        <begin position="36"/>
        <end position="223"/>
    </location>
</feature>
<proteinExistence type="inferred from homology"/>
<name>A0A1K1NPZ1_9FLAO</name>
<sequence>MKKIIVTMVTILLIGGVTSCSEDFTTNPREDGEDLATFFLEEENVDAAVVGIYDLMQHNYSVDWNSVFLVKQLPGDDMNAAGGNSDDQPQLQDIDDYANVSTSNQSIRSVWDLFYRTISLSNLVIENIKDSELSNKEQALAEAKFLRAWSYFELTTMFGDIPLRLTIPASATEFGIAKSSRADIYAQIKLDLTDAIAGLKDKSALADNFRASKGAAQALMGKVLVFEGKYGEAIPFFEDVIANPAHDLAINPEDVWSINHEFGPESLFEIGFISTTGRDWGNFAWGGRNENNIHIQLMGPRGDGIFDVSTIGLINGWGFNLPTAKLMNAFDAAGDTERKVATVMTEAELIAAGGAVDQSLATGGAVWDYEGGIRIKYATKEEDTSSDGVKELNYGTNYKLFRYAEVLLLAAEAYNKDNKDGQARTELNKVRNRAGLADVDASLAGDDLFEAIVNEKFLELAHEGQRFWDLVRWGKAATELAGTGYTAKNDLFPIPETEIEKNSELTQADQNPGY</sequence>
<comment type="similarity">
    <text evidence="2">Belongs to the SusD family.</text>
</comment>
<keyword evidence="9" id="KW-1185">Reference proteome</keyword>
<comment type="subcellular location">
    <subcellularLocation>
        <location evidence="1">Cell outer membrane</location>
    </subcellularLocation>
</comment>
<evidence type="ECO:0000259" key="7">
    <source>
        <dbReference type="Pfam" id="PF14322"/>
    </source>
</evidence>
<evidence type="ECO:0000256" key="5">
    <source>
        <dbReference type="ARBA" id="ARBA00023237"/>
    </source>
</evidence>
<dbReference type="PROSITE" id="PS51257">
    <property type="entry name" value="PROKAR_LIPOPROTEIN"/>
    <property type="match status" value="1"/>
</dbReference>
<organism evidence="8 9">
    <name type="scientific">Cellulophaga fucicola</name>
    <dbReference type="NCBI Taxonomy" id="76595"/>
    <lineage>
        <taxon>Bacteria</taxon>
        <taxon>Pseudomonadati</taxon>
        <taxon>Bacteroidota</taxon>
        <taxon>Flavobacteriia</taxon>
        <taxon>Flavobacteriales</taxon>
        <taxon>Flavobacteriaceae</taxon>
        <taxon>Cellulophaga</taxon>
    </lineage>
</organism>
<dbReference type="OrthoDB" id="5694214at2"/>
<dbReference type="GO" id="GO:0009279">
    <property type="term" value="C:cell outer membrane"/>
    <property type="evidence" value="ECO:0007669"/>
    <property type="project" value="UniProtKB-SubCell"/>
</dbReference>
<dbReference type="EMBL" id="FPIY01000002">
    <property type="protein sequence ID" value="SFW37536.1"/>
    <property type="molecule type" value="Genomic_DNA"/>
</dbReference>
<dbReference type="InterPro" id="IPR033985">
    <property type="entry name" value="SusD-like_N"/>
</dbReference>
<evidence type="ECO:0000259" key="6">
    <source>
        <dbReference type="Pfam" id="PF07980"/>
    </source>
</evidence>
<protein>
    <submittedName>
        <fullName evidence="8">Starch-binding associating with outer membrane</fullName>
    </submittedName>
</protein>
<keyword evidence="5" id="KW-0998">Cell outer membrane</keyword>
<gene>
    <name evidence="8" type="ORF">SAMN05660313_01298</name>
</gene>
<feature type="domain" description="RagB/SusD" evidence="6">
    <location>
        <begin position="375"/>
        <end position="514"/>
    </location>
</feature>
<keyword evidence="3" id="KW-0732">Signal</keyword>
<dbReference type="InterPro" id="IPR012944">
    <property type="entry name" value="SusD_RagB_dom"/>
</dbReference>
<dbReference type="InterPro" id="IPR011990">
    <property type="entry name" value="TPR-like_helical_dom_sf"/>
</dbReference>
<evidence type="ECO:0000256" key="1">
    <source>
        <dbReference type="ARBA" id="ARBA00004442"/>
    </source>
</evidence>
<accession>A0A1K1NPZ1</accession>
<evidence type="ECO:0000256" key="3">
    <source>
        <dbReference type="ARBA" id="ARBA00022729"/>
    </source>
</evidence>
<evidence type="ECO:0000256" key="4">
    <source>
        <dbReference type="ARBA" id="ARBA00023136"/>
    </source>
</evidence>
<dbReference type="Pfam" id="PF14322">
    <property type="entry name" value="SusD-like_3"/>
    <property type="match status" value="1"/>
</dbReference>
<dbReference type="SUPFAM" id="SSF48452">
    <property type="entry name" value="TPR-like"/>
    <property type="match status" value="1"/>
</dbReference>
<dbReference type="AlphaFoldDB" id="A0A1K1NPZ1"/>
<evidence type="ECO:0000313" key="9">
    <source>
        <dbReference type="Proteomes" id="UP000183257"/>
    </source>
</evidence>
<dbReference type="Pfam" id="PF07980">
    <property type="entry name" value="SusD_RagB"/>
    <property type="match status" value="1"/>
</dbReference>
<dbReference type="Proteomes" id="UP000183257">
    <property type="component" value="Unassembled WGS sequence"/>
</dbReference>
<reference evidence="9" key="1">
    <citation type="submission" date="2016-11" db="EMBL/GenBank/DDBJ databases">
        <authorList>
            <person name="Varghese N."/>
            <person name="Submissions S."/>
        </authorList>
    </citation>
    <scope>NUCLEOTIDE SEQUENCE [LARGE SCALE GENOMIC DNA]</scope>
    <source>
        <strain evidence="9">DSM 24786</strain>
    </source>
</reference>